<evidence type="ECO:0000313" key="2">
    <source>
        <dbReference type="Proteomes" id="UP000028194"/>
    </source>
</evidence>
<dbReference type="GeneID" id="41597330"/>
<sequence>MNRYFIIALAIAASAVLAISTVTATTMAANDQSVAHSVGASMKFMDYKDGVFKVMAGGGGPTAPLTKFFPAKATIKVGESVTWVNPTRVGEPHTVTFVLNQTQGANLDVPFVVNNSTGIAPLAPGNSAPITLPGPNGTTAMIGANAMAYLPVTIASDGTVTPMPPNANYTMNGTEQYINSGFIWPKGMAPEGLPPIDTFTVKFEKAGTYDYLCILHPWMTGQVQVK</sequence>
<gene>
    <name evidence="1" type="ORF">NTE_01546</name>
</gene>
<dbReference type="STRING" id="1459636.NTE_01546"/>
<protein>
    <recommendedName>
        <fullName evidence="3">Plastocyanin</fullName>
    </recommendedName>
</protein>
<evidence type="ECO:0000313" key="1">
    <source>
        <dbReference type="EMBL" id="AIF83609.1"/>
    </source>
</evidence>
<proteinExistence type="predicted"/>
<dbReference type="InterPro" id="IPR008972">
    <property type="entry name" value="Cupredoxin"/>
</dbReference>
<dbReference type="Gene3D" id="2.60.40.420">
    <property type="entry name" value="Cupredoxins - blue copper proteins"/>
    <property type="match status" value="1"/>
</dbReference>
<dbReference type="Proteomes" id="UP000028194">
    <property type="component" value="Chromosome"/>
</dbReference>
<dbReference type="HOGENOM" id="CLU_088474_0_0_2"/>
<dbReference type="AlphaFoldDB" id="A0A075MWF3"/>
<accession>A0A075MWF3</accession>
<organism evidence="1 2">
    <name type="scientific">Candidatus Nitrososphaera evergladensis SR1</name>
    <dbReference type="NCBI Taxonomy" id="1459636"/>
    <lineage>
        <taxon>Archaea</taxon>
        <taxon>Nitrososphaerota</taxon>
        <taxon>Nitrososphaeria</taxon>
        <taxon>Nitrososphaerales</taxon>
        <taxon>Nitrososphaeraceae</taxon>
        <taxon>Nitrososphaera</taxon>
    </lineage>
</organism>
<evidence type="ECO:0008006" key="3">
    <source>
        <dbReference type="Google" id="ProtNLM"/>
    </source>
</evidence>
<reference evidence="1 2" key="1">
    <citation type="journal article" date="2014" name="PLoS ONE">
        <title>Genome Sequence of Candidatus Nitrososphaera evergladensis from Group I.1b Enriched from Everglades Soil Reveals Novel Genomic Features of the Ammonia-Oxidizing Archaea.</title>
        <authorList>
            <person name="Zhalnina K.V."/>
            <person name="Dias R."/>
            <person name="Leonard M.T."/>
            <person name="Dorr de Quadros P."/>
            <person name="Camargo F.A."/>
            <person name="Drew J.C."/>
            <person name="Farmerie W.G."/>
            <person name="Daroub S.H."/>
            <person name="Triplett E.W."/>
        </authorList>
    </citation>
    <scope>NUCLEOTIDE SEQUENCE [LARGE SCALE GENOMIC DNA]</scope>
    <source>
        <strain evidence="1 2">SR1</strain>
    </source>
</reference>
<keyword evidence="2" id="KW-1185">Reference proteome</keyword>
<dbReference type="PANTHER" id="PTHR36507">
    <property type="entry name" value="BLL1555 PROTEIN"/>
    <property type="match status" value="1"/>
</dbReference>
<dbReference type="RefSeq" id="WP_148700350.1">
    <property type="nucleotide sequence ID" value="NZ_CP007174.1"/>
</dbReference>
<dbReference type="KEGG" id="nev:NTE_01546"/>
<dbReference type="InterPro" id="IPR052721">
    <property type="entry name" value="ET_Amicyanin"/>
</dbReference>
<dbReference type="SUPFAM" id="SSF49503">
    <property type="entry name" value="Cupredoxins"/>
    <property type="match status" value="1"/>
</dbReference>
<dbReference type="EMBL" id="CP007174">
    <property type="protein sequence ID" value="AIF83609.1"/>
    <property type="molecule type" value="Genomic_DNA"/>
</dbReference>
<dbReference type="OrthoDB" id="4392at2157"/>
<name>A0A075MWF3_9ARCH</name>
<dbReference type="PANTHER" id="PTHR36507:SF1">
    <property type="entry name" value="BLL1555 PROTEIN"/>
    <property type="match status" value="1"/>
</dbReference>